<reference evidence="2" key="1">
    <citation type="submission" date="2020-11" db="EMBL/GenBank/DDBJ databases">
        <authorList>
            <consortium name="DOE Joint Genome Institute"/>
            <person name="Ahrendt S."/>
            <person name="Riley R."/>
            <person name="Andreopoulos W."/>
            <person name="Labutti K."/>
            <person name="Pangilinan J."/>
            <person name="Ruiz-Duenas F.J."/>
            <person name="Barrasa J.M."/>
            <person name="Sanchez-Garcia M."/>
            <person name="Camarero S."/>
            <person name="Miyauchi S."/>
            <person name="Serrano A."/>
            <person name="Linde D."/>
            <person name="Babiker R."/>
            <person name="Drula E."/>
            <person name="Ayuso-Fernandez I."/>
            <person name="Pacheco R."/>
            <person name="Padilla G."/>
            <person name="Ferreira P."/>
            <person name="Barriuso J."/>
            <person name="Kellner H."/>
            <person name="Castanera R."/>
            <person name="Alfaro M."/>
            <person name="Ramirez L."/>
            <person name="Pisabarro A.G."/>
            <person name="Kuo A."/>
            <person name="Tritt A."/>
            <person name="Lipzen A."/>
            <person name="He G."/>
            <person name="Yan M."/>
            <person name="Ng V."/>
            <person name="Cullen D."/>
            <person name="Martin F."/>
            <person name="Rosso M.-N."/>
            <person name="Henrissat B."/>
            <person name="Hibbett D."/>
            <person name="Martinez A.T."/>
            <person name="Grigoriev I.V."/>
        </authorList>
    </citation>
    <scope>NUCLEOTIDE SEQUENCE</scope>
    <source>
        <strain evidence="2">AH 40177</strain>
    </source>
</reference>
<organism evidence="2 3">
    <name type="scientific">Rhodocollybia butyracea</name>
    <dbReference type="NCBI Taxonomy" id="206335"/>
    <lineage>
        <taxon>Eukaryota</taxon>
        <taxon>Fungi</taxon>
        <taxon>Dikarya</taxon>
        <taxon>Basidiomycota</taxon>
        <taxon>Agaricomycotina</taxon>
        <taxon>Agaricomycetes</taxon>
        <taxon>Agaricomycetidae</taxon>
        <taxon>Agaricales</taxon>
        <taxon>Marasmiineae</taxon>
        <taxon>Omphalotaceae</taxon>
        <taxon>Rhodocollybia</taxon>
    </lineage>
</organism>
<sequence length="405" mass="43558">MTATPDFAVPRLVVVDDTDPNIRYSPSSAFSLDTKGSLNGVGWGGDVFNQTITGTTVNASLSYTFNGTFVRAMVAAEGEIEWNCSVDGRNIGTVLTQFVDQVTNFIACDSAGTLEGTTGPHTLDPLPSDPLDSVTLRIHNSDPSVRYSNSSEDWIWQGGQANATHSNGASVDFAFNGSSVALYTIVLSNSGPMQFDANKAFYLLDGNSNSTSFDLPASMKANNTGNYTDILNYPLFTVPNLSTSPHDIKVGTAYNTSDLPQYLAIDYFLIKTHPHVSSSLETSGNSSSSDNGSGHKNIGAIIGGTFAGVAGLSALFLILWFVRRRKEGKYMMLNPTGSSPGYYRSTGGEDATLEITPFEYDSQVLLALQDEQNQRNEIRQHLDSGVRIPSADDAIEDVPPTYTED</sequence>
<accession>A0A9P5U3X6</accession>
<keyword evidence="1" id="KW-0812">Transmembrane</keyword>
<feature type="transmembrane region" description="Helical" evidence="1">
    <location>
        <begin position="298"/>
        <end position="322"/>
    </location>
</feature>
<evidence type="ECO:0000256" key="1">
    <source>
        <dbReference type="SAM" id="Phobius"/>
    </source>
</evidence>
<protein>
    <submittedName>
        <fullName evidence="2">Uncharacterized protein</fullName>
    </submittedName>
</protein>
<proteinExistence type="predicted"/>
<keyword evidence="1" id="KW-1133">Transmembrane helix</keyword>
<evidence type="ECO:0000313" key="3">
    <source>
        <dbReference type="Proteomes" id="UP000772434"/>
    </source>
</evidence>
<keyword evidence="1" id="KW-0472">Membrane</keyword>
<comment type="caution">
    <text evidence="2">The sequence shown here is derived from an EMBL/GenBank/DDBJ whole genome shotgun (WGS) entry which is preliminary data.</text>
</comment>
<dbReference type="Gene3D" id="2.60.120.260">
    <property type="entry name" value="Galactose-binding domain-like"/>
    <property type="match status" value="1"/>
</dbReference>
<gene>
    <name evidence="2" type="ORF">BDP27DRAFT_1332761</name>
</gene>
<evidence type="ECO:0000313" key="2">
    <source>
        <dbReference type="EMBL" id="KAF9064999.1"/>
    </source>
</evidence>
<keyword evidence="3" id="KW-1185">Reference proteome</keyword>
<dbReference type="AlphaFoldDB" id="A0A9P5U3X6"/>
<dbReference type="OrthoDB" id="3052647at2759"/>
<dbReference type="EMBL" id="JADNRY010000111">
    <property type="protein sequence ID" value="KAF9064999.1"/>
    <property type="molecule type" value="Genomic_DNA"/>
</dbReference>
<dbReference type="Proteomes" id="UP000772434">
    <property type="component" value="Unassembled WGS sequence"/>
</dbReference>
<name>A0A9P5U3X6_9AGAR</name>